<dbReference type="RefSeq" id="WP_044618125.1">
    <property type="nucleotide sequence ID" value="NZ_CP007142.1"/>
</dbReference>
<dbReference type="EMBL" id="CP007142">
    <property type="protein sequence ID" value="AJQ95995.1"/>
    <property type="molecule type" value="Genomic_DNA"/>
</dbReference>
<keyword evidence="1" id="KW-1133">Transmembrane helix</keyword>
<name>A0A0C5V9E6_9GAMM</name>
<dbReference type="AlphaFoldDB" id="A0A0C5V9E6"/>
<proteinExistence type="predicted"/>
<gene>
    <name evidence="2" type="ORF">YC6258_03959</name>
</gene>
<dbReference type="KEGG" id="gsn:YC6258_03959"/>
<protein>
    <recommendedName>
        <fullName evidence="4">DUF4405 domain-containing protein</fullName>
    </recommendedName>
</protein>
<evidence type="ECO:0008006" key="4">
    <source>
        <dbReference type="Google" id="ProtNLM"/>
    </source>
</evidence>
<dbReference type="Proteomes" id="UP000032266">
    <property type="component" value="Chromosome"/>
</dbReference>
<evidence type="ECO:0000313" key="3">
    <source>
        <dbReference type="Proteomes" id="UP000032266"/>
    </source>
</evidence>
<evidence type="ECO:0000256" key="1">
    <source>
        <dbReference type="SAM" id="Phobius"/>
    </source>
</evidence>
<keyword evidence="1" id="KW-0472">Membrane</keyword>
<feature type="transmembrane region" description="Helical" evidence="1">
    <location>
        <begin position="71"/>
        <end position="88"/>
    </location>
</feature>
<sequence>MKNWLLRYSTPLTTGLFLVSLISGIGLFFHVGPMSFHSMHEWVSMALIIPFILHIWRNWKGLLNHFKRSAMPLALAFSTLFAVAFMAWPSDENTTVRSGPPQFALAHTLTSASPATVAPIFGITADEMVTQLKAQGFDSASQETSLSDIASNSGKETSDLYAAMLGMIPASE</sequence>
<keyword evidence="1" id="KW-0812">Transmembrane</keyword>
<organism evidence="2 3">
    <name type="scientific">Gynuella sunshinyii YC6258</name>
    <dbReference type="NCBI Taxonomy" id="1445510"/>
    <lineage>
        <taxon>Bacteria</taxon>
        <taxon>Pseudomonadati</taxon>
        <taxon>Pseudomonadota</taxon>
        <taxon>Gammaproteobacteria</taxon>
        <taxon>Oceanospirillales</taxon>
        <taxon>Saccharospirillaceae</taxon>
        <taxon>Gynuella</taxon>
    </lineage>
</organism>
<keyword evidence="3" id="KW-1185">Reference proteome</keyword>
<feature type="transmembrane region" description="Helical" evidence="1">
    <location>
        <begin position="42"/>
        <end position="59"/>
    </location>
</feature>
<feature type="transmembrane region" description="Helical" evidence="1">
    <location>
        <begin position="12"/>
        <end position="30"/>
    </location>
</feature>
<dbReference type="HOGENOM" id="CLU_125927_0_0_6"/>
<reference evidence="2 3" key="1">
    <citation type="submission" date="2014-01" db="EMBL/GenBank/DDBJ databases">
        <title>Full genme sequencing of cellulolytic bacterium Gynuella sunshinyii YC6258T gen. nov., sp. nov.</title>
        <authorList>
            <person name="Khan H."/>
            <person name="Chung E.J."/>
            <person name="Chung Y.R."/>
        </authorList>
    </citation>
    <scope>NUCLEOTIDE SEQUENCE [LARGE SCALE GENOMIC DNA]</scope>
    <source>
        <strain evidence="2 3">YC6258</strain>
    </source>
</reference>
<evidence type="ECO:0000313" key="2">
    <source>
        <dbReference type="EMBL" id="AJQ95995.1"/>
    </source>
</evidence>
<dbReference type="PATRIC" id="fig|1445510.3.peg.3935"/>
<accession>A0A0C5V9E6</accession>
<dbReference type="STRING" id="1445510.YC6258_03959"/>